<dbReference type="Proteomes" id="UP000026962">
    <property type="component" value="Chromosome 12"/>
</dbReference>
<name>A0A0E0MM63_ORYPU</name>
<dbReference type="Pfam" id="PF14364">
    <property type="entry name" value="DUF4408"/>
    <property type="match status" value="1"/>
</dbReference>
<sequence length="218" mass="24316">MGIQEIVKISLLALGLLCTATWVPHIYSFVRTLFMVYLPFFASAVIAPKCLFVFSNIIVVILVGESKFGHPKVKENVASVVEGDMVHEKEGEVEVVVDSVMPAITGDNRCEQLQDEDFVVLEEQVDALLRSDGVEIDQIGEEGNDLAVGVVEGSVDELLDLEEDEVLAEEEGRREAEEAAEERDDLPPADELNRRVEEFIARFNMERQLEARMLVCCC</sequence>
<dbReference type="InterPro" id="IPR025520">
    <property type="entry name" value="DUF4408"/>
</dbReference>
<feature type="transmembrane region" description="Helical" evidence="2">
    <location>
        <begin position="12"/>
        <end position="30"/>
    </location>
</feature>
<keyword evidence="5" id="KW-1185">Reference proteome</keyword>
<evidence type="ECO:0000259" key="3">
    <source>
        <dbReference type="Pfam" id="PF14364"/>
    </source>
</evidence>
<feature type="domain" description="DUF4408" evidence="3">
    <location>
        <begin position="24"/>
        <end position="68"/>
    </location>
</feature>
<feature type="transmembrane region" description="Helical" evidence="2">
    <location>
        <begin position="36"/>
        <end position="64"/>
    </location>
</feature>
<dbReference type="eggNOG" id="ENOG502S0IX">
    <property type="taxonomic scope" value="Eukaryota"/>
</dbReference>
<reference evidence="4" key="1">
    <citation type="submission" date="2015-04" db="UniProtKB">
        <authorList>
            <consortium name="EnsemblPlants"/>
        </authorList>
    </citation>
    <scope>IDENTIFICATION</scope>
</reference>
<organism evidence="4">
    <name type="scientific">Oryza punctata</name>
    <name type="common">Red rice</name>
    <dbReference type="NCBI Taxonomy" id="4537"/>
    <lineage>
        <taxon>Eukaryota</taxon>
        <taxon>Viridiplantae</taxon>
        <taxon>Streptophyta</taxon>
        <taxon>Embryophyta</taxon>
        <taxon>Tracheophyta</taxon>
        <taxon>Spermatophyta</taxon>
        <taxon>Magnoliopsida</taxon>
        <taxon>Liliopsida</taxon>
        <taxon>Poales</taxon>
        <taxon>Poaceae</taxon>
        <taxon>BOP clade</taxon>
        <taxon>Oryzoideae</taxon>
        <taxon>Oryzeae</taxon>
        <taxon>Oryzinae</taxon>
        <taxon>Oryza</taxon>
    </lineage>
</organism>
<keyword evidence="2" id="KW-0812">Transmembrane</keyword>
<feature type="region of interest" description="Disordered" evidence="1">
    <location>
        <begin position="167"/>
        <end position="190"/>
    </location>
</feature>
<protein>
    <recommendedName>
        <fullName evidence="3">DUF4408 domain-containing protein</fullName>
    </recommendedName>
</protein>
<dbReference type="PANTHER" id="PTHR35762:SF8">
    <property type="entry name" value="EXPRESSED PROTEIN"/>
    <property type="match status" value="1"/>
</dbReference>
<dbReference type="AlphaFoldDB" id="A0A0E0MM63"/>
<evidence type="ECO:0000256" key="1">
    <source>
        <dbReference type="SAM" id="MobiDB-lite"/>
    </source>
</evidence>
<proteinExistence type="predicted"/>
<reference evidence="4" key="2">
    <citation type="submission" date="2018-05" db="EMBL/GenBank/DDBJ databases">
        <title>OpunRS2 (Oryza punctata Reference Sequence Version 2).</title>
        <authorList>
            <person name="Zhang J."/>
            <person name="Kudrna D."/>
            <person name="Lee S."/>
            <person name="Talag J."/>
            <person name="Welchert J."/>
            <person name="Wing R.A."/>
        </authorList>
    </citation>
    <scope>NUCLEOTIDE SEQUENCE [LARGE SCALE GENOMIC DNA]</scope>
</reference>
<evidence type="ECO:0000313" key="5">
    <source>
        <dbReference type="Proteomes" id="UP000026962"/>
    </source>
</evidence>
<dbReference type="OMA" id="IVAPKCL"/>
<dbReference type="STRING" id="4537.A0A0E0MM63"/>
<evidence type="ECO:0000256" key="2">
    <source>
        <dbReference type="SAM" id="Phobius"/>
    </source>
</evidence>
<keyword evidence="2" id="KW-1133">Transmembrane helix</keyword>
<keyword evidence="2" id="KW-0472">Membrane</keyword>
<dbReference type="Gramene" id="OPUNC12G10030.1">
    <property type="protein sequence ID" value="OPUNC12G10030.1"/>
    <property type="gene ID" value="OPUNC12G10030"/>
</dbReference>
<feature type="compositionally biased region" description="Acidic residues" evidence="1">
    <location>
        <begin position="178"/>
        <end position="188"/>
    </location>
</feature>
<dbReference type="PANTHER" id="PTHR35762">
    <property type="entry name" value="TRANSMEMBRANE PROTEIN"/>
    <property type="match status" value="1"/>
</dbReference>
<dbReference type="HOGENOM" id="CLU_091162_0_0_1"/>
<evidence type="ECO:0000313" key="4">
    <source>
        <dbReference type="EnsemblPlants" id="OPUNC12G10030.1"/>
    </source>
</evidence>
<dbReference type="EnsemblPlants" id="OPUNC12G10030.1">
    <property type="protein sequence ID" value="OPUNC12G10030.1"/>
    <property type="gene ID" value="OPUNC12G10030"/>
</dbReference>
<accession>A0A0E0MM63</accession>